<evidence type="ECO:0000256" key="12">
    <source>
        <dbReference type="ARBA" id="ARBA00022989"/>
    </source>
</evidence>
<keyword evidence="5" id="KW-0997">Cell inner membrane</keyword>
<sequence length="622" mass="66439">MIVPTSPTANDYRRALAVVAGLAVLVLAGWLGGRVAERWALIDLRRSAVSALGLQVAAFGAEMQTQSSLPLALAADPEIARVVAPAPEPALVAEVNGRLAQIAEATGATVIYVVGSDGVTVAASNAAAEKSFVGRDYGFRPYFREAMTTGSGSQFALGTVSGRPGYYLARRLPRAAGVVVVKIEFDAIEATWRASRESVFVTDPRGIVLVASETNWRFKALRSVDEAERRRIRETLEFGEAPLSPLPVYATSEAGDLVRVGGGARPAWPALMLDAPIPGTAWRLHTLTPIAAAVQRERAQGRAIALLTTGLAWAGLATLIGRRRRMRVQLAEAATRHEELEARVAERTQALSEANRQLLAEIEERRRAQAERERLGRELAQAGRLAALGQFAASMAHEINQPLAAIRSYADNTAILVRRGRVEDAAENVGAIGRLTERIGTLTRQLKGFARRASGRREPVRLAEIFRGSLEVISWRAAQSGIALDVASPAPDLAVLGDGPRLEQVVVNLLQNALDAVAERPDPRIAVRVEVAEDRIAVEVADNGPGIPEAVRAQVFDPFFTTKSEGLGLGLAICRGIVEECGGTLGLRSGAEGTTFRMELARAVAPSEEAQDSKSIGSLEAI</sequence>
<evidence type="ECO:0000256" key="14">
    <source>
        <dbReference type="ARBA" id="ARBA00023136"/>
    </source>
</evidence>
<dbReference type="SMART" id="SM00387">
    <property type="entry name" value="HATPase_c"/>
    <property type="match status" value="1"/>
</dbReference>
<dbReference type="Gene3D" id="3.30.450.20">
    <property type="entry name" value="PAS domain"/>
    <property type="match status" value="2"/>
</dbReference>
<dbReference type="InterPro" id="IPR017055">
    <property type="entry name" value="Sig_transdc_His_kinase_DctB"/>
</dbReference>
<proteinExistence type="predicted"/>
<keyword evidence="4" id="KW-1003">Cell membrane</keyword>
<dbReference type="Pfam" id="PF02518">
    <property type="entry name" value="HATPase_c"/>
    <property type="match status" value="1"/>
</dbReference>
<organism evidence="20 21">
    <name type="scientific">Methylorubrum populi</name>
    <dbReference type="NCBI Taxonomy" id="223967"/>
    <lineage>
        <taxon>Bacteria</taxon>
        <taxon>Pseudomonadati</taxon>
        <taxon>Pseudomonadota</taxon>
        <taxon>Alphaproteobacteria</taxon>
        <taxon>Hyphomicrobiales</taxon>
        <taxon>Methylobacteriaceae</taxon>
        <taxon>Methylorubrum</taxon>
    </lineage>
</organism>
<name>A0A160PIX5_9HYPH</name>
<evidence type="ECO:0000256" key="13">
    <source>
        <dbReference type="ARBA" id="ARBA00023012"/>
    </source>
</evidence>
<keyword evidence="11" id="KW-0067">ATP-binding</keyword>
<evidence type="ECO:0000256" key="5">
    <source>
        <dbReference type="ARBA" id="ARBA00022519"/>
    </source>
</evidence>
<evidence type="ECO:0000256" key="2">
    <source>
        <dbReference type="ARBA" id="ARBA00004429"/>
    </source>
</evidence>
<evidence type="ECO:0000259" key="19">
    <source>
        <dbReference type="PROSITE" id="PS50109"/>
    </source>
</evidence>
<evidence type="ECO:0000256" key="11">
    <source>
        <dbReference type="ARBA" id="ARBA00022840"/>
    </source>
</evidence>
<dbReference type="CDD" id="cd00082">
    <property type="entry name" value="HisKA"/>
    <property type="match status" value="1"/>
</dbReference>
<evidence type="ECO:0000256" key="3">
    <source>
        <dbReference type="ARBA" id="ARBA00012438"/>
    </source>
</evidence>
<evidence type="ECO:0000256" key="1">
    <source>
        <dbReference type="ARBA" id="ARBA00000085"/>
    </source>
</evidence>
<dbReference type="PANTHER" id="PTHR43065:SF46">
    <property type="entry name" value="C4-DICARBOXYLATE TRANSPORT SENSOR PROTEIN DCTB"/>
    <property type="match status" value="1"/>
</dbReference>
<dbReference type="SUPFAM" id="SSF103190">
    <property type="entry name" value="Sensory domain-like"/>
    <property type="match status" value="1"/>
</dbReference>
<dbReference type="RefSeq" id="WP_096486006.1">
    <property type="nucleotide sequence ID" value="NZ_AP014809.1"/>
</dbReference>
<keyword evidence="17" id="KW-0175">Coiled coil</keyword>
<dbReference type="GO" id="GO:0005524">
    <property type="term" value="F:ATP binding"/>
    <property type="evidence" value="ECO:0007669"/>
    <property type="project" value="UniProtKB-KW"/>
</dbReference>
<evidence type="ECO:0000256" key="17">
    <source>
        <dbReference type="SAM" id="Coils"/>
    </source>
</evidence>
<dbReference type="Gene3D" id="3.30.565.10">
    <property type="entry name" value="Histidine kinase-like ATPase, C-terminal domain"/>
    <property type="match status" value="1"/>
</dbReference>
<evidence type="ECO:0000313" key="20">
    <source>
        <dbReference type="EMBL" id="BAU91971.1"/>
    </source>
</evidence>
<dbReference type="InterPro" id="IPR003661">
    <property type="entry name" value="HisK_dim/P_dom"/>
</dbReference>
<keyword evidence="7" id="KW-0808">Transferase</keyword>
<evidence type="ECO:0000256" key="18">
    <source>
        <dbReference type="SAM" id="Phobius"/>
    </source>
</evidence>
<dbReference type="EMBL" id="AP014809">
    <property type="protein sequence ID" value="BAU91971.1"/>
    <property type="molecule type" value="Genomic_DNA"/>
</dbReference>
<evidence type="ECO:0000256" key="9">
    <source>
        <dbReference type="ARBA" id="ARBA00022741"/>
    </source>
</evidence>
<evidence type="ECO:0000256" key="15">
    <source>
        <dbReference type="ARBA" id="ARBA00059004"/>
    </source>
</evidence>
<keyword evidence="9" id="KW-0547">Nucleotide-binding</keyword>
<feature type="coiled-coil region" evidence="17">
    <location>
        <begin position="323"/>
        <end position="385"/>
    </location>
</feature>
<protein>
    <recommendedName>
        <fullName evidence="16">C4-dicarboxylate transport sensor protein DctB</fullName>
        <ecNumber evidence="3">2.7.13.3</ecNumber>
    </recommendedName>
</protein>
<evidence type="ECO:0000313" key="21">
    <source>
        <dbReference type="Proteomes" id="UP000218288"/>
    </source>
</evidence>
<feature type="transmembrane region" description="Helical" evidence="18">
    <location>
        <begin position="15"/>
        <end position="36"/>
    </location>
</feature>
<gene>
    <name evidence="20" type="ORF">MPPM_3366</name>
</gene>
<evidence type="ECO:0000256" key="4">
    <source>
        <dbReference type="ARBA" id="ARBA00022475"/>
    </source>
</evidence>
<dbReference type="GO" id="GO:0005886">
    <property type="term" value="C:plasma membrane"/>
    <property type="evidence" value="ECO:0007669"/>
    <property type="project" value="UniProtKB-SubCell"/>
</dbReference>
<keyword evidence="14 18" id="KW-0472">Membrane</keyword>
<dbReference type="PRINTS" id="PR00344">
    <property type="entry name" value="BCTRLSENSOR"/>
</dbReference>
<evidence type="ECO:0000256" key="10">
    <source>
        <dbReference type="ARBA" id="ARBA00022777"/>
    </source>
</evidence>
<dbReference type="SMART" id="SM00388">
    <property type="entry name" value="HisKA"/>
    <property type="match status" value="1"/>
</dbReference>
<feature type="transmembrane region" description="Helical" evidence="18">
    <location>
        <begin position="303"/>
        <end position="321"/>
    </location>
</feature>
<keyword evidence="10 20" id="KW-0418">Kinase</keyword>
<evidence type="ECO:0000256" key="8">
    <source>
        <dbReference type="ARBA" id="ARBA00022692"/>
    </source>
</evidence>
<dbReference type="InterPro" id="IPR029151">
    <property type="entry name" value="Sensor-like_sf"/>
</dbReference>
<comment type="catalytic activity">
    <reaction evidence="1">
        <text>ATP + protein L-histidine = ADP + protein N-phospho-L-histidine.</text>
        <dbReference type="EC" id="2.7.13.3"/>
    </reaction>
</comment>
<keyword evidence="6" id="KW-0597">Phosphoprotein</keyword>
<evidence type="ECO:0000256" key="6">
    <source>
        <dbReference type="ARBA" id="ARBA00022553"/>
    </source>
</evidence>
<dbReference type="InterPro" id="IPR005467">
    <property type="entry name" value="His_kinase_dom"/>
</dbReference>
<dbReference type="Gene3D" id="6.10.250.3020">
    <property type="match status" value="1"/>
</dbReference>
<dbReference type="SUPFAM" id="SSF47384">
    <property type="entry name" value="Homodimeric domain of signal transducing histidine kinase"/>
    <property type="match status" value="1"/>
</dbReference>
<keyword evidence="12 18" id="KW-1133">Transmembrane helix</keyword>
<dbReference type="EC" id="2.7.13.3" evidence="3"/>
<comment type="subcellular location">
    <subcellularLocation>
        <location evidence="2">Cell inner membrane</location>
        <topology evidence="2">Multi-pass membrane protein</topology>
    </subcellularLocation>
</comment>
<dbReference type="InterPro" id="IPR036890">
    <property type="entry name" value="HATPase_C_sf"/>
</dbReference>
<dbReference type="InterPro" id="IPR003594">
    <property type="entry name" value="HATPase_dom"/>
</dbReference>
<dbReference type="PIRSF" id="PIRSF036431">
    <property type="entry name" value="STHK_DctB"/>
    <property type="match status" value="1"/>
</dbReference>
<dbReference type="PANTHER" id="PTHR43065">
    <property type="entry name" value="SENSOR HISTIDINE KINASE"/>
    <property type="match status" value="1"/>
</dbReference>
<dbReference type="Gene3D" id="1.10.287.130">
    <property type="match status" value="1"/>
</dbReference>
<dbReference type="AlphaFoldDB" id="A0A160PIX5"/>
<keyword evidence="13" id="KW-0902">Two-component regulatory system</keyword>
<keyword evidence="8 18" id="KW-0812">Transmembrane</keyword>
<feature type="domain" description="Histidine kinase" evidence="19">
    <location>
        <begin position="394"/>
        <end position="604"/>
    </location>
</feature>
<dbReference type="FunFam" id="1.10.287.130:FF:000049">
    <property type="entry name" value="C4-dicarboxylate transport sensor protein DctB"/>
    <property type="match status" value="1"/>
</dbReference>
<reference evidence="20 21" key="1">
    <citation type="journal article" date="2016" name="Genome Announc.">
        <title>Complete Genome Sequence of Methylobacterium populi P-1M, Isolated from Pink-Pigmented Household Biofilm.</title>
        <authorList>
            <person name="Morohoshi T."/>
            <person name="Ikeda T."/>
        </authorList>
    </citation>
    <scope>NUCLEOTIDE SEQUENCE [LARGE SCALE GENOMIC DNA]</scope>
    <source>
        <strain evidence="20 21">P-1M</strain>
    </source>
</reference>
<dbReference type="InterPro" id="IPR004358">
    <property type="entry name" value="Sig_transdc_His_kin-like_C"/>
</dbReference>
<dbReference type="PROSITE" id="PS50109">
    <property type="entry name" value="HIS_KIN"/>
    <property type="match status" value="1"/>
</dbReference>
<dbReference type="SUPFAM" id="SSF55874">
    <property type="entry name" value="ATPase domain of HSP90 chaperone/DNA topoisomerase II/histidine kinase"/>
    <property type="match status" value="1"/>
</dbReference>
<evidence type="ECO:0000256" key="16">
    <source>
        <dbReference type="ARBA" id="ARBA00073143"/>
    </source>
</evidence>
<accession>A0A160PIX5</accession>
<dbReference type="GO" id="GO:0000155">
    <property type="term" value="F:phosphorelay sensor kinase activity"/>
    <property type="evidence" value="ECO:0007669"/>
    <property type="project" value="InterPro"/>
</dbReference>
<evidence type="ECO:0000256" key="7">
    <source>
        <dbReference type="ARBA" id="ARBA00022679"/>
    </source>
</evidence>
<dbReference type="Pfam" id="PF00512">
    <property type="entry name" value="HisKA"/>
    <property type="match status" value="1"/>
</dbReference>
<comment type="function">
    <text evidence="15">Member of the two-component regulatory system DctB/DctD involved in the transport of C4-dicarboxylates. DctB functions as a membrane-associated protein kinase that phosphorylates DctD in response to environmental signals.</text>
</comment>
<dbReference type="Proteomes" id="UP000218288">
    <property type="component" value="Chromosome"/>
</dbReference>
<dbReference type="InterPro" id="IPR036097">
    <property type="entry name" value="HisK_dim/P_sf"/>
</dbReference>
<dbReference type="OrthoDB" id="7568856at2"/>